<keyword evidence="1" id="KW-0433">Leucine-rich repeat</keyword>
<dbReference type="Gene3D" id="3.80.10.10">
    <property type="entry name" value="Ribonuclease Inhibitor"/>
    <property type="match status" value="2"/>
</dbReference>
<gene>
    <name evidence="3" type="ORF">VICG_00322</name>
</gene>
<proteinExistence type="predicted"/>
<dbReference type="EMBL" id="JH370131">
    <property type="protein sequence ID" value="ELA42570.1"/>
    <property type="molecule type" value="Genomic_DNA"/>
</dbReference>
<dbReference type="Proteomes" id="UP000011082">
    <property type="component" value="Unassembled WGS sequence"/>
</dbReference>
<evidence type="ECO:0000256" key="1">
    <source>
        <dbReference type="ARBA" id="ARBA00022614"/>
    </source>
</evidence>
<dbReference type="InParanoid" id="L2GPZ8"/>
<organism evidence="3 4">
    <name type="scientific">Vittaforma corneae (strain ATCC 50505)</name>
    <name type="common">Microsporidian parasite</name>
    <name type="synonym">Nosema corneum</name>
    <dbReference type="NCBI Taxonomy" id="993615"/>
    <lineage>
        <taxon>Eukaryota</taxon>
        <taxon>Fungi</taxon>
        <taxon>Fungi incertae sedis</taxon>
        <taxon>Microsporidia</taxon>
        <taxon>Nosematidae</taxon>
        <taxon>Vittaforma</taxon>
    </lineage>
</organism>
<accession>L2GPZ8</accession>
<dbReference type="SUPFAM" id="SSF52058">
    <property type="entry name" value="L domain-like"/>
    <property type="match status" value="1"/>
</dbReference>
<dbReference type="OrthoDB" id="266138at2759"/>
<name>L2GPZ8_VITCO</name>
<protein>
    <submittedName>
        <fullName evidence="3">Uncharacterized protein</fullName>
    </submittedName>
</protein>
<dbReference type="GeneID" id="19881040"/>
<dbReference type="PANTHER" id="PTHR46652">
    <property type="entry name" value="LEUCINE-RICH REPEAT AND IQ DOMAIN-CONTAINING PROTEIN 1-RELATED"/>
    <property type="match status" value="1"/>
</dbReference>
<reference evidence="4" key="1">
    <citation type="submission" date="2011-05" db="EMBL/GenBank/DDBJ databases">
        <title>The genome sequence of Vittaforma corneae strain ATCC 50505.</title>
        <authorList>
            <consortium name="The Broad Institute Genome Sequencing Platform"/>
            <person name="Cuomo C."/>
            <person name="Didier E."/>
            <person name="Bowers L."/>
            <person name="Young S.K."/>
            <person name="Zeng Q."/>
            <person name="Gargeya S."/>
            <person name="Fitzgerald M."/>
            <person name="Haas B."/>
            <person name="Abouelleil A."/>
            <person name="Alvarado L."/>
            <person name="Arachchi H.M."/>
            <person name="Berlin A."/>
            <person name="Chapman S.B."/>
            <person name="Gearin G."/>
            <person name="Goldberg J."/>
            <person name="Griggs A."/>
            <person name="Gujja S."/>
            <person name="Hansen M."/>
            <person name="Heiman D."/>
            <person name="Howarth C."/>
            <person name="Larimer J."/>
            <person name="Lui A."/>
            <person name="MacDonald P.J.P."/>
            <person name="McCowen C."/>
            <person name="Montmayeur A."/>
            <person name="Murphy C."/>
            <person name="Neiman D."/>
            <person name="Pearson M."/>
            <person name="Priest M."/>
            <person name="Roberts A."/>
            <person name="Saif S."/>
            <person name="Shea T."/>
            <person name="Sisk P."/>
            <person name="Stolte C."/>
            <person name="Sykes S."/>
            <person name="Wortman J."/>
            <person name="Nusbaum C."/>
            <person name="Birren B."/>
        </authorList>
    </citation>
    <scope>NUCLEOTIDE SEQUENCE [LARGE SCALE GENOMIC DNA]</scope>
    <source>
        <strain evidence="4">ATCC 50505</strain>
    </source>
</reference>
<dbReference type="RefSeq" id="XP_007603775.1">
    <property type="nucleotide sequence ID" value="XM_007603713.1"/>
</dbReference>
<evidence type="ECO:0000313" key="4">
    <source>
        <dbReference type="Proteomes" id="UP000011082"/>
    </source>
</evidence>
<keyword evidence="2" id="KW-0677">Repeat</keyword>
<sequence>MDNISLEDFELGYLPVEALSLFPNITFLSLSKTKLKTGFEALEILKKLQHIFLDENGIEEFPNFSEFPNLEEVSLSKNRIAKISLDSYKKSDGSGYISLPITLIHLDENQIETIDDNFYEVFPNLGVLNLKANRLQERPKFLDSYNTEEVTIDCEDNPFLNK</sequence>
<dbReference type="AlphaFoldDB" id="L2GPZ8"/>
<evidence type="ECO:0000256" key="2">
    <source>
        <dbReference type="ARBA" id="ARBA00022737"/>
    </source>
</evidence>
<dbReference type="PANTHER" id="PTHR46652:SF3">
    <property type="entry name" value="LEUCINE-RICH REPEAT-CONTAINING PROTEIN 9"/>
    <property type="match status" value="1"/>
</dbReference>
<keyword evidence="4" id="KW-1185">Reference proteome</keyword>
<dbReference type="InterPro" id="IPR050836">
    <property type="entry name" value="SDS22/Internalin_LRR"/>
</dbReference>
<dbReference type="InterPro" id="IPR032675">
    <property type="entry name" value="LRR_dom_sf"/>
</dbReference>
<dbReference type="HOGENOM" id="CLU_1636730_0_0_1"/>
<dbReference type="VEuPathDB" id="MicrosporidiaDB:VICG_00322"/>
<dbReference type="STRING" id="993615.L2GPZ8"/>
<evidence type="ECO:0000313" key="3">
    <source>
        <dbReference type="EMBL" id="ELA42570.1"/>
    </source>
</evidence>